<feature type="non-terminal residue" evidence="1">
    <location>
        <position position="1"/>
    </location>
</feature>
<name>A0ACC1J8Z2_9FUNG</name>
<evidence type="ECO:0000313" key="1">
    <source>
        <dbReference type="EMBL" id="KAJ1942425.1"/>
    </source>
</evidence>
<comment type="caution">
    <text evidence="1">The sequence shown here is derived from an EMBL/GenBank/DDBJ whole genome shotgun (WGS) entry which is preliminary data.</text>
</comment>
<organism evidence="1 2">
    <name type="scientific">Linderina macrospora</name>
    <dbReference type="NCBI Taxonomy" id="4868"/>
    <lineage>
        <taxon>Eukaryota</taxon>
        <taxon>Fungi</taxon>
        <taxon>Fungi incertae sedis</taxon>
        <taxon>Zoopagomycota</taxon>
        <taxon>Kickxellomycotina</taxon>
        <taxon>Kickxellomycetes</taxon>
        <taxon>Kickxellales</taxon>
        <taxon>Kickxellaceae</taxon>
        <taxon>Linderina</taxon>
    </lineage>
</organism>
<evidence type="ECO:0000313" key="2">
    <source>
        <dbReference type="Proteomes" id="UP001150603"/>
    </source>
</evidence>
<dbReference type="Proteomes" id="UP001150603">
    <property type="component" value="Unassembled WGS sequence"/>
</dbReference>
<gene>
    <name evidence="1" type="ORF">FBU59_003203</name>
</gene>
<protein>
    <submittedName>
        <fullName evidence="1">Uncharacterized protein</fullName>
    </submittedName>
</protein>
<dbReference type="EMBL" id="JANBPW010001968">
    <property type="protein sequence ID" value="KAJ1942425.1"/>
    <property type="molecule type" value="Genomic_DNA"/>
</dbReference>
<reference evidence="1" key="1">
    <citation type="submission" date="2022-07" db="EMBL/GenBank/DDBJ databases">
        <title>Phylogenomic reconstructions and comparative analyses of Kickxellomycotina fungi.</title>
        <authorList>
            <person name="Reynolds N.K."/>
            <person name="Stajich J.E."/>
            <person name="Barry K."/>
            <person name="Grigoriev I.V."/>
            <person name="Crous P."/>
            <person name="Smith M.E."/>
        </authorList>
    </citation>
    <scope>NUCLEOTIDE SEQUENCE</scope>
    <source>
        <strain evidence="1">NRRL 5244</strain>
    </source>
</reference>
<accession>A0ACC1J8Z2</accession>
<sequence length="151" mass="17151">IGPKDLEKQSVLTVRRDTFAKQPVSRSDLETAIPSLLETIQKDMLVKARKTMDERVKIVLNWEDFVPTLNNKCLTLIPWCEREECEEQIKDRSSRDSLGDEPEDDKAPSMGAKSLCLPYNQPAEPPIVPGQTKCIQCGHDAKRYALFGRSY</sequence>
<proteinExistence type="predicted"/>
<keyword evidence="2" id="KW-1185">Reference proteome</keyword>